<dbReference type="InterPro" id="IPR001173">
    <property type="entry name" value="Glyco_trans_2-like"/>
</dbReference>
<comment type="caution">
    <text evidence="2">The sequence shown here is derived from an EMBL/GenBank/DDBJ whole genome shotgun (WGS) entry which is preliminary data.</text>
</comment>
<evidence type="ECO:0000313" key="2">
    <source>
        <dbReference type="EMBL" id="KTD84909.1"/>
    </source>
</evidence>
<dbReference type="Gene3D" id="3.90.550.10">
    <property type="entry name" value="Spore Coat Polysaccharide Biosynthesis Protein SpsA, Chain A"/>
    <property type="match status" value="1"/>
</dbReference>
<evidence type="ECO:0000313" key="3">
    <source>
        <dbReference type="Proteomes" id="UP000054709"/>
    </source>
</evidence>
<accession>A0A0W1AUE3</accession>
<dbReference type="SUPFAM" id="SSF48452">
    <property type="entry name" value="TPR-like"/>
    <property type="match status" value="1"/>
</dbReference>
<reference evidence="2 3" key="1">
    <citation type="journal article" date="2015" name="Int. Biodeterior. Biodegradation">
        <title>Physiological and genetic screening methods for the isolation of methyl tert-butyl ether-degrading bacteria for bioremediation purposes.</title>
        <authorList>
            <person name="Guisado I.M."/>
            <person name="Purswani J."/>
            <person name="Gonzalez Lopez J."/>
            <person name="Pozo C."/>
        </authorList>
    </citation>
    <scope>NUCLEOTIDE SEQUENCE [LARGE SCALE GENOMIC DNA]</scope>
    <source>
        <strain evidence="2 3">SH7</strain>
    </source>
</reference>
<dbReference type="RefSeq" id="WP_060625598.1">
    <property type="nucleotide sequence ID" value="NZ_LCZJ02000033.1"/>
</dbReference>
<dbReference type="InterPro" id="IPR029044">
    <property type="entry name" value="Nucleotide-diphossugar_trans"/>
</dbReference>
<dbReference type="OrthoDB" id="9815923at2"/>
<dbReference type="AlphaFoldDB" id="A0A0W1AUE3"/>
<name>A0A0W1AUE3_9BACL</name>
<sequence>MTTPDITLCMIVKNEANHLEKCLSSVQGIVSEIIIVDTGSEDNSKDIALKFGAKIIEMPWENDFSKARNLSLKHATSPWILVLDADEAVDHWGKEQLQHLLDAAQIHGYWLPIIHYIGDAPEADFVTDHVCRLFRNDKRIIFRGIIHEEPASSIWELPSGEITYAELRIFHYGYLENELQRKNKYQRNLALINNGLQLQPNHLILRYALGVEYYQQEQYHAAADELLPLLADVPTQSGYASDIYLKTAYALQRCGRQQESEEVFQAGSLLFPDFTDLLEGYAALLLEQGQLSKARHFLHQALKSGAKARQYSSSSGSGTYRTELLAGRVCEKLFLYSNAQKHYEAAIQFKPDYTDTWRQLVPLSLLSGERSSLGALTRCHIHALSPITLGYLVPAALNARDFEWLSTLSIASQLPLAVHTIVQAFLACTQQQEGDHTLAPLEQLLHDSSVLSERPSILVYLWALSCRAGDTASAMQWLVSILPYRPGMLSIHHILTGLSGIKPALPDLSYAAQLLLQVGAWDSVLTLYRQSEGSSFQWCKLPQPLFHGLLEAPIPVKKQWCSIYLSHNLHYNTSTDCAEWLLYVAIACSCGETPKIALSDEMALRRIGGTTTAVGLSYYKLMLAAKAYPHGISSGQIPWGLLVRSASQT</sequence>
<dbReference type="SUPFAM" id="SSF53448">
    <property type="entry name" value="Nucleotide-diphospho-sugar transferases"/>
    <property type="match status" value="1"/>
</dbReference>
<feature type="domain" description="Glycosyltransferase 2-like" evidence="1">
    <location>
        <begin position="8"/>
        <end position="118"/>
    </location>
</feature>
<dbReference type="Pfam" id="PF00535">
    <property type="entry name" value="Glycos_transf_2"/>
    <property type="match status" value="1"/>
</dbReference>
<dbReference type="PANTHER" id="PTHR43630:SF2">
    <property type="entry name" value="GLYCOSYLTRANSFERASE"/>
    <property type="match status" value="1"/>
</dbReference>
<dbReference type="EMBL" id="LCZJ02000033">
    <property type="protein sequence ID" value="KTD84909.1"/>
    <property type="molecule type" value="Genomic_DNA"/>
</dbReference>
<dbReference type="CDD" id="cd02511">
    <property type="entry name" value="Beta4Glucosyltransferase"/>
    <property type="match status" value="1"/>
</dbReference>
<gene>
    <name evidence="2" type="ORF">UQ64_25085</name>
</gene>
<dbReference type="Gene3D" id="1.25.40.10">
    <property type="entry name" value="Tetratricopeptide repeat domain"/>
    <property type="match status" value="2"/>
</dbReference>
<proteinExistence type="predicted"/>
<evidence type="ECO:0000259" key="1">
    <source>
        <dbReference type="Pfam" id="PF00535"/>
    </source>
</evidence>
<organism evidence="2 3">
    <name type="scientific">Paenibacillus etheri</name>
    <dbReference type="NCBI Taxonomy" id="1306852"/>
    <lineage>
        <taxon>Bacteria</taxon>
        <taxon>Bacillati</taxon>
        <taxon>Bacillota</taxon>
        <taxon>Bacilli</taxon>
        <taxon>Bacillales</taxon>
        <taxon>Paenibacillaceae</taxon>
        <taxon>Paenibacillus</taxon>
    </lineage>
</organism>
<dbReference type="InterPro" id="IPR011990">
    <property type="entry name" value="TPR-like_helical_dom_sf"/>
</dbReference>
<protein>
    <recommendedName>
        <fullName evidence="1">Glycosyltransferase 2-like domain-containing protein</fullName>
    </recommendedName>
</protein>
<keyword evidence="3" id="KW-1185">Reference proteome</keyword>
<dbReference type="PANTHER" id="PTHR43630">
    <property type="entry name" value="POLY-BETA-1,6-N-ACETYL-D-GLUCOSAMINE SYNTHASE"/>
    <property type="match status" value="1"/>
</dbReference>
<dbReference type="Proteomes" id="UP000054709">
    <property type="component" value="Unassembled WGS sequence"/>
</dbReference>